<dbReference type="PANTHER" id="PTHR47266">
    <property type="entry name" value="ENDONUCLEASE-RELATED"/>
    <property type="match status" value="1"/>
</dbReference>
<protein>
    <submittedName>
        <fullName evidence="2">Reverse transcriptase domain-containing protein</fullName>
    </submittedName>
</protein>
<gene>
    <name evidence="2" type="ORF">Tco_0838222</name>
</gene>
<proteinExistence type="predicted"/>
<sequence length="349" mass="40264">MPVELGSFDVIIGMDWLTMYRAIIAYAEKIVRIPWGSKTLIAYGNGSNQGNETRLNIISCTKTQKYLLKGHNVFLAYVTTKETEDKSGEKVVRATTRTIRQGLYKTQFLTLGSFGLIYQKEGRIISNVHRLSGIKQADSEESLSTPNDRQLIYQLQGSRVYSKIDLRSGYHQLQYAKKVFQRRYSRLALVMTIGLDCPKQILEAQIEAQKPENIKKKDVGGMIRKDIPKEKLEPRADETLCLNGRSWLPCYGDLRTMIMHESHKSKYSIHPGSDKMYQDIKKLYWWPNMKDDIATYVSKCLTYAKVKADTKDHWDCWYNPRYLNGSGIISLWILSQSFLSLRKVMTPFV</sequence>
<reference evidence="2" key="2">
    <citation type="submission" date="2022-01" db="EMBL/GenBank/DDBJ databases">
        <authorList>
            <person name="Yamashiro T."/>
            <person name="Shiraishi A."/>
            <person name="Satake H."/>
            <person name="Nakayama K."/>
        </authorList>
    </citation>
    <scope>NUCLEOTIDE SEQUENCE</scope>
</reference>
<dbReference type="InterPro" id="IPR041588">
    <property type="entry name" value="Integrase_H2C2"/>
</dbReference>
<evidence type="ECO:0000313" key="2">
    <source>
        <dbReference type="EMBL" id="GJT03760.1"/>
    </source>
</evidence>
<keyword evidence="2" id="KW-0548">Nucleotidyltransferase</keyword>
<dbReference type="Proteomes" id="UP001151760">
    <property type="component" value="Unassembled WGS sequence"/>
</dbReference>
<name>A0ABQ5AM53_9ASTR</name>
<keyword evidence="2" id="KW-0808">Transferase</keyword>
<comment type="caution">
    <text evidence="2">The sequence shown here is derived from an EMBL/GenBank/DDBJ whole genome shotgun (WGS) entry which is preliminary data.</text>
</comment>
<dbReference type="Pfam" id="PF08284">
    <property type="entry name" value="RVP_2"/>
    <property type="match status" value="1"/>
</dbReference>
<feature type="domain" description="Integrase zinc-binding" evidence="1">
    <location>
        <begin position="253"/>
        <end position="308"/>
    </location>
</feature>
<dbReference type="GO" id="GO:0003964">
    <property type="term" value="F:RNA-directed DNA polymerase activity"/>
    <property type="evidence" value="ECO:0007669"/>
    <property type="project" value="UniProtKB-KW"/>
</dbReference>
<reference evidence="2" key="1">
    <citation type="journal article" date="2022" name="Int. J. Mol. Sci.">
        <title>Draft Genome of Tanacetum Coccineum: Genomic Comparison of Closely Related Tanacetum-Family Plants.</title>
        <authorList>
            <person name="Yamashiro T."/>
            <person name="Shiraishi A."/>
            <person name="Nakayama K."/>
            <person name="Satake H."/>
        </authorList>
    </citation>
    <scope>NUCLEOTIDE SEQUENCE</scope>
</reference>
<evidence type="ECO:0000313" key="3">
    <source>
        <dbReference type="Proteomes" id="UP001151760"/>
    </source>
</evidence>
<dbReference type="Gene3D" id="1.10.340.70">
    <property type="match status" value="1"/>
</dbReference>
<organism evidence="2 3">
    <name type="scientific">Tanacetum coccineum</name>
    <dbReference type="NCBI Taxonomy" id="301880"/>
    <lineage>
        <taxon>Eukaryota</taxon>
        <taxon>Viridiplantae</taxon>
        <taxon>Streptophyta</taxon>
        <taxon>Embryophyta</taxon>
        <taxon>Tracheophyta</taxon>
        <taxon>Spermatophyta</taxon>
        <taxon>Magnoliopsida</taxon>
        <taxon>eudicotyledons</taxon>
        <taxon>Gunneridae</taxon>
        <taxon>Pentapetalae</taxon>
        <taxon>asterids</taxon>
        <taxon>campanulids</taxon>
        <taxon>Asterales</taxon>
        <taxon>Asteraceae</taxon>
        <taxon>Asteroideae</taxon>
        <taxon>Anthemideae</taxon>
        <taxon>Anthemidinae</taxon>
        <taxon>Tanacetum</taxon>
    </lineage>
</organism>
<accession>A0ABQ5AM53</accession>
<dbReference type="Pfam" id="PF17921">
    <property type="entry name" value="Integrase_H2C2"/>
    <property type="match status" value="1"/>
</dbReference>
<dbReference type="InterPro" id="IPR043128">
    <property type="entry name" value="Rev_trsase/Diguanyl_cyclase"/>
</dbReference>
<dbReference type="InterPro" id="IPR052160">
    <property type="entry name" value="Gypsy_RT_Integrase-like"/>
</dbReference>
<keyword evidence="3" id="KW-1185">Reference proteome</keyword>
<evidence type="ECO:0000259" key="1">
    <source>
        <dbReference type="Pfam" id="PF17921"/>
    </source>
</evidence>
<dbReference type="EMBL" id="BQNB010012454">
    <property type="protein sequence ID" value="GJT03760.1"/>
    <property type="molecule type" value="Genomic_DNA"/>
</dbReference>
<keyword evidence="2" id="KW-0695">RNA-directed DNA polymerase</keyword>
<dbReference type="Gene3D" id="3.30.70.270">
    <property type="match status" value="1"/>
</dbReference>